<proteinExistence type="inferred from homology"/>
<feature type="domain" description="Glycosyl hydrolase family 32 C-terminal" evidence="11">
    <location>
        <begin position="382"/>
        <end position="410"/>
    </location>
</feature>
<comment type="subcellular location">
    <subcellularLocation>
        <location evidence="9">Cytoplasm</location>
    </subcellularLocation>
</comment>
<keyword evidence="9" id="KW-0119">Carbohydrate metabolism</keyword>
<evidence type="ECO:0000256" key="9">
    <source>
        <dbReference type="RuleBase" id="RU365015"/>
    </source>
</evidence>
<dbReference type="UniPathway" id="UPA00238"/>
<comment type="pathway">
    <text evidence="1 9">Glycan biosynthesis; sucrose metabolism.</text>
</comment>
<evidence type="ECO:0000256" key="4">
    <source>
        <dbReference type="ARBA" id="ARBA00019623"/>
    </source>
</evidence>
<dbReference type="InterPro" id="IPR013320">
    <property type="entry name" value="ConA-like_dom_sf"/>
</dbReference>
<evidence type="ECO:0000256" key="6">
    <source>
        <dbReference type="ARBA" id="ARBA00023295"/>
    </source>
</evidence>
<dbReference type="CDD" id="cd18623">
    <property type="entry name" value="GH32_ScrB-like"/>
    <property type="match status" value="1"/>
</dbReference>
<keyword evidence="13" id="KW-1185">Reference proteome</keyword>
<dbReference type="InterPro" id="IPR001362">
    <property type="entry name" value="Glyco_hydro_32"/>
</dbReference>
<evidence type="ECO:0000256" key="8">
    <source>
        <dbReference type="RuleBase" id="RU362110"/>
    </source>
</evidence>
<evidence type="ECO:0000256" key="3">
    <source>
        <dbReference type="ARBA" id="ARBA00012758"/>
    </source>
</evidence>
<keyword evidence="5 8" id="KW-0378">Hydrolase</keyword>
<evidence type="ECO:0000313" key="12">
    <source>
        <dbReference type="EMBL" id="RGR68950.1"/>
    </source>
</evidence>
<dbReference type="RefSeq" id="WP_117895966.1">
    <property type="nucleotide sequence ID" value="NZ_CABJCV010000025.1"/>
</dbReference>
<keyword evidence="9" id="KW-0963">Cytoplasm</keyword>
<dbReference type="EMBL" id="QRUP01000025">
    <property type="protein sequence ID" value="RGR68950.1"/>
    <property type="molecule type" value="Genomic_DNA"/>
</dbReference>
<evidence type="ECO:0000256" key="5">
    <source>
        <dbReference type="ARBA" id="ARBA00022801"/>
    </source>
</evidence>
<organism evidence="12 13">
    <name type="scientific">Holdemania filiformis</name>
    <dbReference type="NCBI Taxonomy" id="61171"/>
    <lineage>
        <taxon>Bacteria</taxon>
        <taxon>Bacillati</taxon>
        <taxon>Bacillota</taxon>
        <taxon>Erysipelotrichia</taxon>
        <taxon>Erysipelotrichales</taxon>
        <taxon>Erysipelotrichaceae</taxon>
        <taxon>Holdemania</taxon>
    </lineage>
</organism>
<dbReference type="Pfam" id="PF08244">
    <property type="entry name" value="Glyco_hydro_32C"/>
    <property type="match status" value="1"/>
</dbReference>
<gene>
    <name evidence="12" type="ORF">DWY25_15375</name>
</gene>
<dbReference type="PANTHER" id="PTHR43101">
    <property type="entry name" value="BETA-FRUCTOSIDASE"/>
    <property type="match status" value="1"/>
</dbReference>
<dbReference type="InterPro" id="IPR018053">
    <property type="entry name" value="Glyco_hydro_32_AS"/>
</dbReference>
<sequence length="438" mass="49857">MNDYRLTYHLAPRQGWLNDPNGLCVHDGEIQIYYQADPDSLTGSCRKCWGHFTTTDFRHYTDCGLAVEPVERFESHGAYSGSALSLDGQLHLFYTGNVKEPGDHDYIRSGRQHNTIHAVSQDGLRFDQKQVVLTNADYPDFCSCHVRDPKVNPTADGYEMVLGARTLDDEGCALLYRSCDLQQWRLDAVLRSATKMGYMWECPDLLHFDQADVLLCCPQGLKRQGYRYENVYDNGYFILHGDEARTYRTLDHGFDFYAPQTFLDPRGRRILIGWLGLPDTDYTIPTKTWMHALTLPRELRFEDGRLKQRVIEELRPGPALTEAVKQTKAPETFVLKACPQGALTLTIDGLKLVYENGLLTLDCSQCGAGRTRRHVELDKLDELELYLDVSSVEIFINDGEVSLTSRCFFDDSVRNVAASCNFTLYQAPRIEIESRDSA</sequence>
<reference evidence="12 13" key="1">
    <citation type="submission" date="2018-08" db="EMBL/GenBank/DDBJ databases">
        <title>A genome reference for cultivated species of the human gut microbiota.</title>
        <authorList>
            <person name="Zou Y."/>
            <person name="Xue W."/>
            <person name="Luo G."/>
        </authorList>
    </citation>
    <scope>NUCLEOTIDE SEQUENCE [LARGE SCALE GENOMIC DNA]</scope>
    <source>
        <strain evidence="12 13">AF24-29</strain>
    </source>
</reference>
<evidence type="ECO:0000259" key="10">
    <source>
        <dbReference type="Pfam" id="PF00251"/>
    </source>
</evidence>
<dbReference type="Gene3D" id="2.60.120.560">
    <property type="entry name" value="Exo-inulinase, domain 1"/>
    <property type="match status" value="1"/>
</dbReference>
<dbReference type="SUPFAM" id="SSF75005">
    <property type="entry name" value="Arabinanase/levansucrase/invertase"/>
    <property type="match status" value="1"/>
</dbReference>
<evidence type="ECO:0000256" key="1">
    <source>
        <dbReference type="ARBA" id="ARBA00004914"/>
    </source>
</evidence>
<evidence type="ECO:0000256" key="2">
    <source>
        <dbReference type="ARBA" id="ARBA00009902"/>
    </source>
</evidence>
<protein>
    <recommendedName>
        <fullName evidence="4 8">Sucrose-6-phosphate hydrolase</fullName>
        <ecNumber evidence="3 8">3.2.1.26</ecNumber>
    </recommendedName>
    <alternativeName>
        <fullName evidence="7 9">Invertase</fullName>
    </alternativeName>
</protein>
<dbReference type="InterPro" id="IPR023296">
    <property type="entry name" value="Glyco_hydro_beta-prop_sf"/>
</dbReference>
<feature type="domain" description="Glycosyl hydrolase family 32 N-terminal" evidence="10">
    <location>
        <begin position="9"/>
        <end position="308"/>
    </location>
</feature>
<dbReference type="Pfam" id="PF00251">
    <property type="entry name" value="Glyco_hydro_32N"/>
    <property type="match status" value="1"/>
</dbReference>
<comment type="similarity">
    <text evidence="2 8">Belongs to the glycosyl hydrolase 32 family.</text>
</comment>
<comment type="caution">
    <text evidence="12">The sequence shown here is derived from an EMBL/GenBank/DDBJ whole genome shotgun (WGS) entry which is preliminary data.</text>
</comment>
<evidence type="ECO:0000313" key="13">
    <source>
        <dbReference type="Proteomes" id="UP000284178"/>
    </source>
</evidence>
<dbReference type="SMART" id="SM00640">
    <property type="entry name" value="Glyco_32"/>
    <property type="match status" value="1"/>
</dbReference>
<dbReference type="InterPro" id="IPR006232">
    <property type="entry name" value="Suc6P_hydrolase"/>
</dbReference>
<dbReference type="GeneID" id="83016778"/>
<dbReference type="Proteomes" id="UP000284178">
    <property type="component" value="Unassembled WGS sequence"/>
</dbReference>
<dbReference type="Gene3D" id="2.115.10.20">
    <property type="entry name" value="Glycosyl hydrolase domain, family 43"/>
    <property type="match status" value="1"/>
</dbReference>
<dbReference type="NCBIfam" id="TIGR01322">
    <property type="entry name" value="scrB_fam"/>
    <property type="match status" value="1"/>
</dbReference>
<dbReference type="GO" id="GO:0004564">
    <property type="term" value="F:beta-fructofuranosidase activity"/>
    <property type="evidence" value="ECO:0007669"/>
    <property type="project" value="UniProtKB-EC"/>
</dbReference>
<keyword evidence="6 8" id="KW-0326">Glycosidase</keyword>
<comment type="function">
    <text evidence="9">Enables the bacterium to metabolize sucrose as a sole carbon source.</text>
</comment>
<dbReference type="GO" id="GO:0005737">
    <property type="term" value="C:cytoplasm"/>
    <property type="evidence" value="ECO:0007669"/>
    <property type="project" value="UniProtKB-SubCell"/>
</dbReference>
<name>A0A412FLE0_9FIRM</name>
<accession>A0A412FLE0</accession>
<dbReference type="InterPro" id="IPR013148">
    <property type="entry name" value="Glyco_hydro_32_N"/>
</dbReference>
<evidence type="ECO:0000256" key="7">
    <source>
        <dbReference type="ARBA" id="ARBA00033367"/>
    </source>
</evidence>
<dbReference type="InterPro" id="IPR013189">
    <property type="entry name" value="Glyco_hydro_32_C"/>
</dbReference>
<dbReference type="AlphaFoldDB" id="A0A412FLE0"/>
<evidence type="ECO:0000259" key="11">
    <source>
        <dbReference type="Pfam" id="PF08244"/>
    </source>
</evidence>
<dbReference type="GO" id="GO:0005985">
    <property type="term" value="P:sucrose metabolic process"/>
    <property type="evidence" value="ECO:0007669"/>
    <property type="project" value="UniProtKB-UniPathway"/>
</dbReference>
<dbReference type="SUPFAM" id="SSF49899">
    <property type="entry name" value="Concanavalin A-like lectins/glucanases"/>
    <property type="match status" value="1"/>
</dbReference>
<dbReference type="EC" id="3.2.1.26" evidence="3 8"/>
<dbReference type="PROSITE" id="PS00609">
    <property type="entry name" value="GLYCOSYL_HYDROL_F32"/>
    <property type="match status" value="1"/>
</dbReference>
<dbReference type="PANTHER" id="PTHR43101:SF1">
    <property type="entry name" value="BETA-FRUCTOSIDASE"/>
    <property type="match status" value="1"/>
</dbReference>
<comment type="catalytic activity">
    <reaction evidence="8">
        <text>Hydrolysis of terminal non-reducing beta-D-fructofuranoside residues in beta-D-fructofuranosides.</text>
        <dbReference type="EC" id="3.2.1.26"/>
    </reaction>
</comment>
<dbReference type="InterPro" id="IPR051214">
    <property type="entry name" value="GH32_Enzymes"/>
</dbReference>